<keyword evidence="9 12" id="KW-0472">Membrane</keyword>
<dbReference type="Pfam" id="PF02628">
    <property type="entry name" value="COX15-CtaA"/>
    <property type="match status" value="1"/>
</dbReference>
<keyword evidence="5 12" id="KW-1133">Transmembrane helix</keyword>
<evidence type="ECO:0000256" key="8">
    <source>
        <dbReference type="ARBA" id="ARBA00023133"/>
    </source>
</evidence>
<feature type="transmembrane region" description="Helical" evidence="12">
    <location>
        <begin position="171"/>
        <end position="191"/>
    </location>
</feature>
<reference evidence="13 14" key="1">
    <citation type="submission" date="2015-03" db="EMBL/GenBank/DDBJ databases">
        <title>Draft genome sequences of two protease-producing strains of Arsukibacterium isolated from two cold and alkaline environments.</title>
        <authorList>
            <person name="Lylloff J.E."/>
            <person name="Skov L.B."/>
            <person name="Jepsen M."/>
            <person name="Hallin P.F."/>
            <person name="Sorensen S.J."/>
            <person name="Stougaard P."/>
            <person name="Glaring M.A."/>
        </authorList>
    </citation>
    <scope>NUCLEOTIDE SEQUENCE [LARGE SCALE GENOMIC DNA]</scope>
    <source>
        <strain evidence="13 14">GCM72</strain>
    </source>
</reference>
<keyword evidence="10" id="KW-1015">Disulfide bond</keyword>
<feature type="transmembrane region" description="Helical" evidence="12">
    <location>
        <begin position="275"/>
        <end position="297"/>
    </location>
</feature>
<gene>
    <name evidence="13" type="ORF">WG68_14870</name>
</gene>
<dbReference type="OrthoDB" id="1447144at2"/>
<evidence type="ECO:0000256" key="3">
    <source>
        <dbReference type="ARBA" id="ARBA00022692"/>
    </source>
</evidence>
<protein>
    <submittedName>
        <fullName evidence="13">Cytochrome B561</fullName>
    </submittedName>
</protein>
<evidence type="ECO:0000256" key="9">
    <source>
        <dbReference type="ARBA" id="ARBA00023136"/>
    </source>
</evidence>
<accession>A0A0M2V2G6</accession>
<evidence type="ECO:0000313" key="14">
    <source>
        <dbReference type="Proteomes" id="UP000034228"/>
    </source>
</evidence>
<dbReference type="PATRIC" id="fig|336831.14.peg.1143"/>
<sequence>MSKHKWLVSITLLLTMVVILYGAFTRLTDAGLGCPDWPGCYGFLKVPQKPASIEMAAQAFPERPLEPQKAWNEMIHRYLAGTLGLLIAAIFISSIATKRRQPRVLPTALLVLVIFQAALGAWTVTMSLLPIVVLAHLLGGFTLYCLLALYWLQLSPQWRVAEPKLIKLKPLAVVAAVVVLLQIGLGGWTAANYAALACIELPICEAGWVSRLALDEAFDLHLGYSNYEYGVMSAEARQTVHVFHRFGAYITLAVVSWFAVALYRQAGTKLMQRFAVALGLVLLLQFVLGLLNVLLHLPLANAVAHNFVGANLLMIMVAVLYQLYRPASKEA</sequence>
<evidence type="ECO:0000256" key="5">
    <source>
        <dbReference type="ARBA" id="ARBA00022989"/>
    </source>
</evidence>
<dbReference type="GO" id="GO:0006784">
    <property type="term" value="P:heme A biosynthetic process"/>
    <property type="evidence" value="ECO:0007669"/>
    <property type="project" value="InterPro"/>
</dbReference>
<comment type="pathway">
    <text evidence="11">Porphyrin-containing compound metabolism.</text>
</comment>
<proteinExistence type="predicted"/>
<keyword evidence="14" id="KW-1185">Reference proteome</keyword>
<dbReference type="InterPro" id="IPR003780">
    <property type="entry name" value="COX15/CtaA_fam"/>
</dbReference>
<evidence type="ECO:0000256" key="12">
    <source>
        <dbReference type="SAM" id="Phobius"/>
    </source>
</evidence>
<dbReference type="EMBL" id="LAHO01000015">
    <property type="protein sequence ID" value="KKO44579.1"/>
    <property type="molecule type" value="Genomic_DNA"/>
</dbReference>
<feature type="transmembrane region" description="Helical" evidence="12">
    <location>
        <begin position="75"/>
        <end position="92"/>
    </location>
</feature>
<keyword evidence="2" id="KW-1003">Cell membrane</keyword>
<dbReference type="Proteomes" id="UP000034228">
    <property type="component" value="Unassembled WGS sequence"/>
</dbReference>
<keyword evidence="7" id="KW-0408">Iron</keyword>
<feature type="transmembrane region" description="Helical" evidence="12">
    <location>
        <begin position="104"/>
        <end position="122"/>
    </location>
</feature>
<dbReference type="GO" id="GO:0046872">
    <property type="term" value="F:metal ion binding"/>
    <property type="evidence" value="ECO:0007669"/>
    <property type="project" value="UniProtKB-KW"/>
</dbReference>
<dbReference type="GO" id="GO:0016020">
    <property type="term" value="C:membrane"/>
    <property type="evidence" value="ECO:0007669"/>
    <property type="project" value="UniProtKB-SubCell"/>
</dbReference>
<comment type="subcellular location">
    <subcellularLocation>
        <location evidence="1">Membrane</location>
        <topology evidence="1">Multi-pass membrane protein</topology>
    </subcellularLocation>
</comment>
<dbReference type="RefSeq" id="WP_046558505.1">
    <property type="nucleotide sequence ID" value="NZ_LAHO01000015.1"/>
</dbReference>
<evidence type="ECO:0000256" key="6">
    <source>
        <dbReference type="ARBA" id="ARBA00023002"/>
    </source>
</evidence>
<evidence type="ECO:0000256" key="1">
    <source>
        <dbReference type="ARBA" id="ARBA00004141"/>
    </source>
</evidence>
<keyword evidence="4" id="KW-0479">Metal-binding</keyword>
<feature type="transmembrane region" description="Helical" evidence="12">
    <location>
        <begin position="246"/>
        <end position="263"/>
    </location>
</feature>
<keyword evidence="8" id="KW-0350">Heme biosynthesis</keyword>
<feature type="transmembrane region" description="Helical" evidence="12">
    <location>
        <begin position="7"/>
        <end position="24"/>
    </location>
</feature>
<evidence type="ECO:0000256" key="11">
    <source>
        <dbReference type="ARBA" id="ARBA00023444"/>
    </source>
</evidence>
<dbReference type="AlphaFoldDB" id="A0A0M2V2G6"/>
<evidence type="ECO:0000256" key="7">
    <source>
        <dbReference type="ARBA" id="ARBA00023004"/>
    </source>
</evidence>
<evidence type="ECO:0000313" key="13">
    <source>
        <dbReference type="EMBL" id="KKO44579.1"/>
    </source>
</evidence>
<comment type="caution">
    <text evidence="13">The sequence shown here is derived from an EMBL/GenBank/DDBJ whole genome shotgun (WGS) entry which is preliminary data.</text>
</comment>
<evidence type="ECO:0000256" key="2">
    <source>
        <dbReference type="ARBA" id="ARBA00022475"/>
    </source>
</evidence>
<dbReference type="STRING" id="336831.WG68_14870"/>
<dbReference type="PANTHER" id="PTHR35457">
    <property type="entry name" value="HEME A SYNTHASE"/>
    <property type="match status" value="1"/>
</dbReference>
<name>A0A0M2V2G6_9GAMM</name>
<keyword evidence="6" id="KW-0560">Oxidoreductase</keyword>
<feature type="transmembrane region" description="Helical" evidence="12">
    <location>
        <begin position="303"/>
        <end position="324"/>
    </location>
</feature>
<organism evidence="13 14">
    <name type="scientific">Arsukibacterium ikkense</name>
    <dbReference type="NCBI Taxonomy" id="336831"/>
    <lineage>
        <taxon>Bacteria</taxon>
        <taxon>Pseudomonadati</taxon>
        <taxon>Pseudomonadota</taxon>
        <taxon>Gammaproteobacteria</taxon>
        <taxon>Chromatiales</taxon>
        <taxon>Chromatiaceae</taxon>
        <taxon>Arsukibacterium</taxon>
    </lineage>
</organism>
<dbReference type="InterPro" id="IPR050450">
    <property type="entry name" value="COX15/CtaA_HemeA_synthase"/>
</dbReference>
<evidence type="ECO:0000256" key="4">
    <source>
        <dbReference type="ARBA" id="ARBA00022723"/>
    </source>
</evidence>
<dbReference type="GO" id="GO:0016491">
    <property type="term" value="F:oxidoreductase activity"/>
    <property type="evidence" value="ECO:0007669"/>
    <property type="project" value="UniProtKB-KW"/>
</dbReference>
<dbReference type="PANTHER" id="PTHR35457:SF1">
    <property type="entry name" value="HEME A SYNTHASE"/>
    <property type="match status" value="1"/>
</dbReference>
<evidence type="ECO:0000256" key="10">
    <source>
        <dbReference type="ARBA" id="ARBA00023157"/>
    </source>
</evidence>
<feature type="transmembrane region" description="Helical" evidence="12">
    <location>
        <begin position="128"/>
        <end position="151"/>
    </location>
</feature>
<keyword evidence="3 12" id="KW-0812">Transmembrane</keyword>